<feature type="compositionally biased region" description="Polar residues" evidence="1">
    <location>
        <begin position="31"/>
        <end position="41"/>
    </location>
</feature>
<reference evidence="2 4" key="1">
    <citation type="submission" date="2017-11" db="EMBL/GenBank/DDBJ databases">
        <title>De novo assembly and phasing of dikaryotic genomes from two isolates of Puccinia coronata f. sp. avenae, the causal agent of oat crown rust.</title>
        <authorList>
            <person name="Miller M.E."/>
            <person name="Zhang Y."/>
            <person name="Omidvar V."/>
            <person name="Sperschneider J."/>
            <person name="Schwessinger B."/>
            <person name="Raley C."/>
            <person name="Palmer J.M."/>
            <person name="Garnica D."/>
            <person name="Upadhyaya N."/>
            <person name="Rathjen J."/>
            <person name="Taylor J.M."/>
            <person name="Park R.F."/>
            <person name="Dodds P.N."/>
            <person name="Hirsch C.D."/>
            <person name="Kianian S.F."/>
            <person name="Figueroa M."/>
        </authorList>
    </citation>
    <scope>NUCLEOTIDE SEQUENCE [LARGE SCALE GENOMIC DNA]</scope>
    <source>
        <strain evidence="2">12SD80</strain>
    </source>
</reference>
<evidence type="ECO:0000313" key="3">
    <source>
        <dbReference type="EMBL" id="PLW28494.1"/>
    </source>
</evidence>
<evidence type="ECO:0000256" key="1">
    <source>
        <dbReference type="SAM" id="MobiDB-lite"/>
    </source>
</evidence>
<organism evidence="2 4">
    <name type="scientific">Puccinia coronata f. sp. avenae</name>
    <dbReference type="NCBI Taxonomy" id="200324"/>
    <lineage>
        <taxon>Eukaryota</taxon>
        <taxon>Fungi</taxon>
        <taxon>Dikarya</taxon>
        <taxon>Basidiomycota</taxon>
        <taxon>Pucciniomycotina</taxon>
        <taxon>Pucciniomycetes</taxon>
        <taxon>Pucciniales</taxon>
        <taxon>Pucciniaceae</taxon>
        <taxon>Puccinia</taxon>
    </lineage>
</organism>
<dbReference type="AlphaFoldDB" id="A0A2N5S3D3"/>
<feature type="compositionally biased region" description="Polar residues" evidence="1">
    <location>
        <begin position="175"/>
        <end position="193"/>
    </location>
</feature>
<sequence>MNRWKTENLAQALKPASSDQEMDLDNPVTPNPTGQTFSASRPSLAHRESQVQGVRSSLYTRSPICVRSPILSPLPSNTALLRDLARLATVFDEEIDQKQPSASTRALEDRSITNPPDRVASNMMESSSHGEPTQPTAGTAGIKRKSNANNPPVDSNPKHLRRTAPNDNSGERRNSGQPQSNGHLNSTPVTDKF</sequence>
<dbReference type="EMBL" id="PGCI01001107">
    <property type="protein sequence ID" value="PLW07757.1"/>
    <property type="molecule type" value="Genomic_DNA"/>
</dbReference>
<name>A0A2N5S3D3_9BASI</name>
<feature type="compositionally biased region" description="Polar residues" evidence="1">
    <location>
        <begin position="123"/>
        <end position="137"/>
    </location>
</feature>
<proteinExistence type="predicted"/>
<protein>
    <submittedName>
        <fullName evidence="2">Uncharacterized protein</fullName>
    </submittedName>
</protein>
<evidence type="ECO:0000313" key="2">
    <source>
        <dbReference type="EMBL" id="PLW07757.1"/>
    </source>
</evidence>
<feature type="region of interest" description="Disordered" evidence="1">
    <location>
        <begin position="1"/>
        <end position="55"/>
    </location>
</feature>
<dbReference type="EMBL" id="PGCI01000363">
    <property type="protein sequence ID" value="PLW28494.1"/>
    <property type="molecule type" value="Genomic_DNA"/>
</dbReference>
<accession>A0A2N5S3D3</accession>
<comment type="caution">
    <text evidence="2">The sequence shown here is derived from an EMBL/GenBank/DDBJ whole genome shotgun (WGS) entry which is preliminary data.</text>
</comment>
<gene>
    <name evidence="3" type="ORF">PCASD_17476</name>
    <name evidence="2" type="ORF">PCASD_23453</name>
</gene>
<evidence type="ECO:0000313" key="4">
    <source>
        <dbReference type="Proteomes" id="UP000235392"/>
    </source>
</evidence>
<dbReference type="Proteomes" id="UP000235392">
    <property type="component" value="Unassembled WGS sequence"/>
</dbReference>
<feature type="region of interest" description="Disordered" evidence="1">
    <location>
        <begin position="95"/>
        <end position="193"/>
    </location>
</feature>